<dbReference type="EMBL" id="CP070368">
    <property type="protein sequence ID" value="QRZ12952.1"/>
    <property type="molecule type" value="Genomic_DNA"/>
</dbReference>
<evidence type="ECO:0000313" key="2">
    <source>
        <dbReference type="EMBL" id="QRZ12952.1"/>
    </source>
</evidence>
<proteinExistence type="predicted"/>
<evidence type="ECO:0000313" key="3">
    <source>
        <dbReference type="Proteomes" id="UP000663629"/>
    </source>
</evidence>
<accession>A0ABX7JFG3</accession>
<feature type="compositionally biased region" description="Polar residues" evidence="1">
    <location>
        <begin position="1"/>
        <end position="15"/>
    </location>
</feature>
<reference evidence="2 3" key="1">
    <citation type="submission" date="2021-02" db="EMBL/GenBank/DDBJ databases">
        <title>Paracoccus methylovroum sp.nov., a new methanol and methylamine utilizing methylotrophic denitrifer.</title>
        <authorList>
            <person name="Timsy T."/>
            <person name="Behrendt U."/>
            <person name="Ulrich A."/>
            <person name="Spanner T."/>
            <person name="Foesel B.U."/>
            <person name="Horn M.A."/>
            <person name="Kolb S."/>
        </authorList>
    </citation>
    <scope>NUCLEOTIDE SEQUENCE [LARGE SCALE GENOMIC DNA]</scope>
    <source>
        <strain evidence="2 3">H4-D09</strain>
    </source>
</reference>
<organism evidence="2 3">
    <name type="scientific">Paracoccus methylovorus</name>
    <dbReference type="NCBI Taxonomy" id="2812658"/>
    <lineage>
        <taxon>Bacteria</taxon>
        <taxon>Pseudomonadati</taxon>
        <taxon>Pseudomonadota</taxon>
        <taxon>Alphaproteobacteria</taxon>
        <taxon>Rhodobacterales</taxon>
        <taxon>Paracoccaceae</taxon>
        <taxon>Paracoccus</taxon>
    </lineage>
</organism>
<feature type="region of interest" description="Disordered" evidence="1">
    <location>
        <begin position="1"/>
        <end position="36"/>
    </location>
</feature>
<keyword evidence="3" id="KW-1185">Reference proteome</keyword>
<name>A0ABX7JFG3_9RHOB</name>
<dbReference type="RefSeq" id="WP_205293957.1">
    <property type="nucleotide sequence ID" value="NZ_CP070368.1"/>
</dbReference>
<protein>
    <submittedName>
        <fullName evidence="2">Uncharacterized protein</fullName>
    </submittedName>
</protein>
<evidence type="ECO:0000256" key="1">
    <source>
        <dbReference type="SAM" id="MobiDB-lite"/>
    </source>
</evidence>
<gene>
    <name evidence="2" type="ORF">JWJ88_10215</name>
</gene>
<dbReference type="Proteomes" id="UP000663629">
    <property type="component" value="Chromosome 1"/>
</dbReference>
<sequence length="67" mass="7132">MVPQRNPSQHGSDANTDAGLCRAKAPVSRKDADSRGFWPVVKPNDWCGEFASQFAAERGSQAAMPAG</sequence>